<sequence length="431" mass="48122">MQLRYNYRAYPDAAQRHALARAFGCARVVWNDCLRDRKEAHAAGLPYVTSAELSRLRITQAKRTAERAWLADVSAVVLQQSLRDLDAAYRNFFDSLTGKRRGRKVAPPRYKSKKDTRQSIRLNTNAFSLQENGTVYVAKVGHLKVTWSRRLPTAPTSLTVTRDSCGRYFLSFVVDTAPGILPEAETEAGIDLGLSAFAVLSDGRKIVSLRFLRRAEKKLKRLQRELSRTQKGSKNRAKARSRVARQHARVADRRRDFHHQASTQIIRDNQAVYVEDLAVSGLARTRLAKSVHDAGWSAFVGMLEYKAVKHGRTFARVGRAFPSSQVCSACGFQDGPKPLHVRQWTCSQCGTVHDRDHNAARNVLFEGRRIVAAGRAETPNACGAPVRRAPVPAQRGEAGSPRKGRTAQAGIPGLQAREHVKFVPLRPFLRV</sequence>
<keyword evidence="6" id="KW-0233">DNA recombination</keyword>
<feature type="domain" description="Probable transposase IS891/IS1136/IS1341" evidence="8">
    <location>
        <begin position="182"/>
        <end position="284"/>
    </location>
</feature>
<reference evidence="11 12" key="1">
    <citation type="submission" date="2023-03" db="EMBL/GenBank/DDBJ databases">
        <authorList>
            <person name="Mo P."/>
        </authorList>
    </citation>
    <scope>NUCLEOTIDE SEQUENCE [LARGE SCALE GENOMIC DNA]</scope>
    <source>
        <strain evidence="11 12">HUAS 5</strain>
    </source>
</reference>
<feature type="domain" description="Cas12f1-like TNB" evidence="9">
    <location>
        <begin position="296"/>
        <end position="363"/>
    </location>
</feature>
<dbReference type="InterPro" id="IPR010095">
    <property type="entry name" value="Cas12f1-like_TNB"/>
</dbReference>
<keyword evidence="2" id="KW-0815">Transposition</keyword>
<dbReference type="NCBIfam" id="NF040570">
    <property type="entry name" value="guided_TnpB"/>
    <property type="match status" value="1"/>
</dbReference>
<dbReference type="Pfam" id="PF12323">
    <property type="entry name" value="HTH_OrfB_IS605"/>
    <property type="match status" value="1"/>
</dbReference>
<feature type="compositionally biased region" description="Basic residues" evidence="7">
    <location>
        <begin position="231"/>
        <end position="245"/>
    </location>
</feature>
<evidence type="ECO:0000259" key="8">
    <source>
        <dbReference type="Pfam" id="PF01385"/>
    </source>
</evidence>
<dbReference type="InterPro" id="IPR001959">
    <property type="entry name" value="Transposase"/>
</dbReference>
<keyword evidence="11" id="KW-0378">Hydrolase</keyword>
<accession>A0ABY8JZH4</accession>
<protein>
    <submittedName>
        <fullName evidence="11">RNA-guided endonuclease TnpB family protein</fullName>
    </submittedName>
</protein>
<organism evidence="11 12">
    <name type="scientific">Streptomyces cathayae</name>
    <dbReference type="NCBI Taxonomy" id="3031124"/>
    <lineage>
        <taxon>Bacteria</taxon>
        <taxon>Bacillati</taxon>
        <taxon>Actinomycetota</taxon>
        <taxon>Actinomycetes</taxon>
        <taxon>Kitasatosporales</taxon>
        <taxon>Streptomycetaceae</taxon>
        <taxon>Streptomyces</taxon>
    </lineage>
</organism>
<dbReference type="GO" id="GO:0004519">
    <property type="term" value="F:endonuclease activity"/>
    <property type="evidence" value="ECO:0007669"/>
    <property type="project" value="UniProtKB-KW"/>
</dbReference>
<keyword evidence="4" id="KW-0862">Zinc</keyword>
<keyword evidence="12" id="KW-1185">Reference proteome</keyword>
<keyword evidence="5" id="KW-0238">DNA-binding</keyword>
<evidence type="ECO:0000256" key="4">
    <source>
        <dbReference type="ARBA" id="ARBA00022833"/>
    </source>
</evidence>
<evidence type="ECO:0000256" key="5">
    <source>
        <dbReference type="ARBA" id="ARBA00023125"/>
    </source>
</evidence>
<dbReference type="Proteomes" id="UP001216440">
    <property type="component" value="Chromosome"/>
</dbReference>
<feature type="domain" description="Transposase putative helix-turn-helix" evidence="10">
    <location>
        <begin position="1"/>
        <end position="44"/>
    </location>
</feature>
<evidence type="ECO:0000256" key="1">
    <source>
        <dbReference type="ARBA" id="ARBA00008761"/>
    </source>
</evidence>
<dbReference type="EMBL" id="CP121682">
    <property type="protein sequence ID" value="WGD39673.1"/>
    <property type="molecule type" value="Genomic_DNA"/>
</dbReference>
<evidence type="ECO:0000313" key="12">
    <source>
        <dbReference type="Proteomes" id="UP001216440"/>
    </source>
</evidence>
<evidence type="ECO:0000256" key="7">
    <source>
        <dbReference type="SAM" id="MobiDB-lite"/>
    </source>
</evidence>
<evidence type="ECO:0000256" key="3">
    <source>
        <dbReference type="ARBA" id="ARBA00022723"/>
    </source>
</evidence>
<proteinExistence type="inferred from homology"/>
<dbReference type="Pfam" id="PF07282">
    <property type="entry name" value="Cas12f1-like_TNB"/>
    <property type="match status" value="1"/>
</dbReference>
<evidence type="ECO:0000259" key="9">
    <source>
        <dbReference type="Pfam" id="PF07282"/>
    </source>
</evidence>
<comment type="similarity">
    <text evidence="1">In the C-terminal section; belongs to the transposase 35 family.</text>
</comment>
<keyword evidence="11" id="KW-0255">Endonuclease</keyword>
<name>A0ABY8JZH4_9ACTN</name>
<feature type="region of interest" description="Disordered" evidence="7">
    <location>
        <begin position="380"/>
        <end position="411"/>
    </location>
</feature>
<evidence type="ECO:0000256" key="6">
    <source>
        <dbReference type="ARBA" id="ARBA00023172"/>
    </source>
</evidence>
<evidence type="ECO:0000256" key="2">
    <source>
        <dbReference type="ARBA" id="ARBA00022578"/>
    </source>
</evidence>
<feature type="region of interest" description="Disordered" evidence="7">
    <location>
        <begin position="226"/>
        <end position="245"/>
    </location>
</feature>
<dbReference type="InterPro" id="IPR021027">
    <property type="entry name" value="Transposase_put_HTH"/>
</dbReference>
<keyword evidence="3" id="KW-0479">Metal-binding</keyword>
<evidence type="ECO:0000313" key="11">
    <source>
        <dbReference type="EMBL" id="WGD39673.1"/>
    </source>
</evidence>
<evidence type="ECO:0000259" key="10">
    <source>
        <dbReference type="Pfam" id="PF12323"/>
    </source>
</evidence>
<dbReference type="Pfam" id="PF01385">
    <property type="entry name" value="OrfB_IS605"/>
    <property type="match status" value="1"/>
</dbReference>
<keyword evidence="11" id="KW-0540">Nuclease</keyword>
<gene>
    <name evidence="11" type="ORF">PYS65_05730</name>
</gene>
<dbReference type="RefSeq" id="WP_279332688.1">
    <property type="nucleotide sequence ID" value="NZ_CP121682.1"/>
</dbReference>